<dbReference type="InterPro" id="IPR047870">
    <property type="entry name" value="Gas_vesicle_GvpA"/>
</dbReference>
<dbReference type="Proteomes" id="UP000198253">
    <property type="component" value="Chromosome I"/>
</dbReference>
<organism evidence="7 8">
    <name type="scientific">Micromonospora echinospora</name>
    <name type="common">Micromonospora purpurea</name>
    <dbReference type="NCBI Taxonomy" id="1877"/>
    <lineage>
        <taxon>Bacteria</taxon>
        <taxon>Bacillati</taxon>
        <taxon>Actinomycetota</taxon>
        <taxon>Actinomycetes</taxon>
        <taxon>Micromonosporales</taxon>
        <taxon>Micromonosporaceae</taxon>
        <taxon>Micromonospora</taxon>
    </lineage>
</organism>
<dbReference type="InterPro" id="IPR000638">
    <property type="entry name" value="Gas-vesicle_GvpA-like"/>
</dbReference>
<dbReference type="GO" id="GO:0005198">
    <property type="term" value="F:structural molecule activity"/>
    <property type="evidence" value="ECO:0007669"/>
    <property type="project" value="InterPro"/>
</dbReference>
<dbReference type="Pfam" id="PF00741">
    <property type="entry name" value="Gas_vesicle"/>
    <property type="match status" value="1"/>
</dbReference>
<dbReference type="PROSITE" id="PS00669">
    <property type="entry name" value="GAS_VESICLE_A_2"/>
    <property type="match status" value="1"/>
</dbReference>
<comment type="similarity">
    <text evidence="3 4 5">Belongs to the gas vesicle GvpA family.</text>
</comment>
<dbReference type="PANTHER" id="PTHR35344">
    <property type="entry name" value="GAS VESICLE STRUCTURAL PROTEIN 2-RELATED"/>
    <property type="match status" value="1"/>
</dbReference>
<dbReference type="GO" id="GO:0033172">
    <property type="term" value="C:gas vesicle shell"/>
    <property type="evidence" value="ECO:0007669"/>
    <property type="project" value="UniProtKB-UniRule"/>
</dbReference>
<comment type="subunit">
    <text evidence="4 5">The gas vesicle shell is 2 nm thick and consists of a single layer of this protein. It forms helical ribs nearly perpendicular to the long axis of the vesicle.</text>
</comment>
<comment type="subcellular location">
    <subcellularLocation>
        <location evidence="2 4 5">Gas vesicle shell</location>
    </subcellularLocation>
</comment>
<dbReference type="GO" id="GO:0012506">
    <property type="term" value="C:vesicle membrane"/>
    <property type="evidence" value="ECO:0007669"/>
    <property type="project" value="InterPro"/>
</dbReference>
<evidence type="ECO:0000313" key="7">
    <source>
        <dbReference type="EMBL" id="SCF00641.1"/>
    </source>
</evidence>
<reference evidence="8" key="1">
    <citation type="submission" date="2016-06" db="EMBL/GenBank/DDBJ databases">
        <authorList>
            <person name="Varghese N."/>
            <person name="Submissions Spin"/>
        </authorList>
    </citation>
    <scope>NUCLEOTIDE SEQUENCE [LARGE SCALE GENOMIC DNA]</scope>
    <source>
        <strain evidence="8">DSM 43816</strain>
    </source>
</reference>
<protein>
    <recommendedName>
        <fullName evidence="4">Gas vesicle protein A</fullName>
        <shortName evidence="4">GVP</shortName>
    </recommendedName>
</protein>
<dbReference type="InterPro" id="IPR018493">
    <property type="entry name" value="GvpA-like_CS"/>
</dbReference>
<comment type="function">
    <text evidence="4 5">Gas vesicles are hollow, gas filled proteinaceous nanostructures found in some microorganisms. During planktonic growth they allow positioning of the organism at a favorable depth for light or nutrient acquisition. GvpA forms the protein shell.</text>
</comment>
<accession>A0A1C4WXQ4</accession>
<keyword evidence="1 4" id="KW-0304">Gas vesicle</keyword>
<evidence type="ECO:0000256" key="6">
    <source>
        <dbReference type="SAM" id="MobiDB-lite"/>
    </source>
</evidence>
<dbReference type="InParanoid" id="A0A1C4WXQ4"/>
<gene>
    <name evidence="4" type="primary">gvpA</name>
    <name evidence="7" type="ORF">GA0070618_2581</name>
</gene>
<evidence type="ECO:0000256" key="2">
    <source>
        <dbReference type="ARBA" id="ARBA00035629"/>
    </source>
</evidence>
<sequence>MSAVPGGGAALDRGTTSSLADVVEMVLDKGVVIDAQVVVGVIGIPLLEINARVVVASVETYLRFAEAVDRLDITPRGKSGLGGAVENVTDAAKGITSGVGETVRGLGGAAGALGGATGDEDEDDYDDRDDAGADRDRERSSGRGRAARRNGGR</sequence>
<evidence type="ECO:0000256" key="4">
    <source>
        <dbReference type="HAMAP-Rule" id="MF_00576"/>
    </source>
</evidence>
<keyword evidence="8" id="KW-1185">Reference proteome</keyword>
<dbReference type="PANTHER" id="PTHR35344:SF4">
    <property type="entry name" value="GAS VESICLE PROTEIN A1"/>
    <property type="match status" value="1"/>
</dbReference>
<feature type="region of interest" description="Disordered" evidence="6">
    <location>
        <begin position="110"/>
        <end position="153"/>
    </location>
</feature>
<proteinExistence type="inferred from homology"/>
<dbReference type="AlphaFoldDB" id="A0A1C4WXQ4"/>
<evidence type="ECO:0000256" key="5">
    <source>
        <dbReference type="RuleBase" id="RU000632"/>
    </source>
</evidence>
<feature type="compositionally biased region" description="Acidic residues" evidence="6">
    <location>
        <begin position="118"/>
        <end position="129"/>
    </location>
</feature>
<dbReference type="OrthoDB" id="284387at2"/>
<dbReference type="InterPro" id="IPR050530">
    <property type="entry name" value="GvpA"/>
</dbReference>
<dbReference type="EMBL" id="LT607413">
    <property type="protein sequence ID" value="SCF00641.1"/>
    <property type="molecule type" value="Genomic_DNA"/>
</dbReference>
<dbReference type="HAMAP" id="MF_00576">
    <property type="entry name" value="Gas_vesicle_A"/>
    <property type="match status" value="1"/>
</dbReference>
<name>A0A1C4WXQ4_MICEC</name>
<feature type="compositionally biased region" description="Basic and acidic residues" evidence="6">
    <location>
        <begin position="130"/>
        <end position="141"/>
    </location>
</feature>
<dbReference type="PROSITE" id="PS00234">
    <property type="entry name" value="GAS_VESICLE_A_1"/>
    <property type="match status" value="1"/>
</dbReference>
<evidence type="ECO:0000256" key="1">
    <source>
        <dbReference type="ARBA" id="ARBA00022987"/>
    </source>
</evidence>
<evidence type="ECO:0000313" key="8">
    <source>
        <dbReference type="Proteomes" id="UP000198253"/>
    </source>
</evidence>
<evidence type="ECO:0000256" key="3">
    <source>
        <dbReference type="ARBA" id="ARBA00035646"/>
    </source>
</evidence>